<name>A0A822Y6I4_NELNU</name>
<comment type="caution">
    <text evidence="2">The sequence shown here is derived from an EMBL/GenBank/DDBJ whole genome shotgun (WGS) entry which is preliminary data.</text>
</comment>
<protein>
    <submittedName>
        <fullName evidence="2">Uncharacterized protein</fullName>
    </submittedName>
</protein>
<keyword evidence="3" id="KW-1185">Reference proteome</keyword>
<reference evidence="2 3" key="1">
    <citation type="journal article" date="2020" name="Mol. Biol. Evol.">
        <title>Distinct Expression and Methylation Patterns for Genes with Different Fates following a Single Whole-Genome Duplication in Flowering Plants.</title>
        <authorList>
            <person name="Shi T."/>
            <person name="Rahmani R.S."/>
            <person name="Gugger P.F."/>
            <person name="Wang M."/>
            <person name="Li H."/>
            <person name="Zhang Y."/>
            <person name="Li Z."/>
            <person name="Wang Q."/>
            <person name="Van de Peer Y."/>
            <person name="Marchal K."/>
            <person name="Chen J."/>
        </authorList>
    </citation>
    <scope>NUCLEOTIDE SEQUENCE [LARGE SCALE GENOMIC DNA]</scope>
    <source>
        <tissue evidence="2">Leaf</tissue>
    </source>
</reference>
<feature type="region of interest" description="Disordered" evidence="1">
    <location>
        <begin position="51"/>
        <end position="85"/>
    </location>
</feature>
<evidence type="ECO:0000313" key="3">
    <source>
        <dbReference type="Proteomes" id="UP000607653"/>
    </source>
</evidence>
<gene>
    <name evidence="2" type="ORF">HUJ06_031072</name>
</gene>
<evidence type="ECO:0000256" key="1">
    <source>
        <dbReference type="SAM" id="MobiDB-lite"/>
    </source>
</evidence>
<feature type="compositionally biased region" description="Basic and acidic residues" evidence="1">
    <location>
        <begin position="60"/>
        <end position="72"/>
    </location>
</feature>
<dbReference type="AlphaFoldDB" id="A0A822Y6I4"/>
<dbReference type="InterPro" id="IPR043502">
    <property type="entry name" value="DNA/RNA_pol_sf"/>
</dbReference>
<dbReference type="EMBL" id="DUZY01000002">
    <property type="protein sequence ID" value="DAD29604.1"/>
    <property type="molecule type" value="Genomic_DNA"/>
</dbReference>
<dbReference type="PANTHER" id="PTHR15503">
    <property type="entry name" value="LDOC1 RELATED"/>
    <property type="match status" value="1"/>
</dbReference>
<sequence length="108" mass="12274">MLSALQLKDGVRKGETTYLATLVDSDLPDPLTEHIPPMITMALEEFQDVMPPTLPKKLPPRREVDHKIELEPGTKPPARPPYRMSPPELAELRRQLKEFVGCWIDSAF</sequence>
<evidence type="ECO:0000313" key="2">
    <source>
        <dbReference type="EMBL" id="DAD29604.1"/>
    </source>
</evidence>
<dbReference type="Gene3D" id="3.10.10.10">
    <property type="entry name" value="HIV Type 1 Reverse Transcriptase, subunit A, domain 1"/>
    <property type="match status" value="1"/>
</dbReference>
<feature type="compositionally biased region" description="Pro residues" evidence="1">
    <location>
        <begin position="74"/>
        <end position="84"/>
    </location>
</feature>
<proteinExistence type="predicted"/>
<dbReference type="PANTHER" id="PTHR15503:SF45">
    <property type="entry name" value="RNA-DIRECTED DNA POLYMERASE HOMOLOG"/>
    <property type="match status" value="1"/>
</dbReference>
<dbReference type="Proteomes" id="UP000607653">
    <property type="component" value="Unassembled WGS sequence"/>
</dbReference>
<dbReference type="SUPFAM" id="SSF56672">
    <property type="entry name" value="DNA/RNA polymerases"/>
    <property type="match status" value="1"/>
</dbReference>
<dbReference type="InterPro" id="IPR032567">
    <property type="entry name" value="RTL1-rel"/>
</dbReference>
<organism evidence="2 3">
    <name type="scientific">Nelumbo nucifera</name>
    <name type="common">Sacred lotus</name>
    <dbReference type="NCBI Taxonomy" id="4432"/>
    <lineage>
        <taxon>Eukaryota</taxon>
        <taxon>Viridiplantae</taxon>
        <taxon>Streptophyta</taxon>
        <taxon>Embryophyta</taxon>
        <taxon>Tracheophyta</taxon>
        <taxon>Spermatophyta</taxon>
        <taxon>Magnoliopsida</taxon>
        <taxon>Proteales</taxon>
        <taxon>Nelumbonaceae</taxon>
        <taxon>Nelumbo</taxon>
    </lineage>
</organism>
<accession>A0A822Y6I4</accession>